<dbReference type="Proteomes" id="UP000281406">
    <property type="component" value="Unassembled WGS sequence"/>
</dbReference>
<proteinExistence type="predicted"/>
<comment type="caution">
    <text evidence="2">The sequence shown here is derived from an EMBL/GenBank/DDBJ whole genome shotgun (WGS) entry which is preliminary data.</text>
</comment>
<name>A0A3N0Y908_ANAGA</name>
<reference evidence="2 3" key="1">
    <citation type="submission" date="2018-10" db="EMBL/GenBank/DDBJ databases">
        <title>Genome assembly for a Yunnan-Guizhou Plateau 3E fish, Anabarilius grahami (Regan), and its evolutionary and genetic applications.</title>
        <authorList>
            <person name="Jiang W."/>
        </authorList>
    </citation>
    <scope>NUCLEOTIDE SEQUENCE [LARGE SCALE GENOMIC DNA]</scope>
    <source>
        <strain evidence="2">AG-KIZ</strain>
        <tissue evidence="2">Muscle</tissue>
    </source>
</reference>
<dbReference type="EMBL" id="RJVU01049572">
    <property type="protein sequence ID" value="ROL42712.1"/>
    <property type="molecule type" value="Genomic_DNA"/>
</dbReference>
<organism evidence="2 3">
    <name type="scientific">Anabarilius grahami</name>
    <name type="common">Kanglang fish</name>
    <name type="synonym">Barilius grahami</name>
    <dbReference type="NCBI Taxonomy" id="495550"/>
    <lineage>
        <taxon>Eukaryota</taxon>
        <taxon>Metazoa</taxon>
        <taxon>Chordata</taxon>
        <taxon>Craniata</taxon>
        <taxon>Vertebrata</taxon>
        <taxon>Euteleostomi</taxon>
        <taxon>Actinopterygii</taxon>
        <taxon>Neopterygii</taxon>
        <taxon>Teleostei</taxon>
        <taxon>Ostariophysi</taxon>
        <taxon>Cypriniformes</taxon>
        <taxon>Xenocyprididae</taxon>
        <taxon>Xenocypridinae</taxon>
        <taxon>Xenocypridinae incertae sedis</taxon>
        <taxon>Anabarilius</taxon>
    </lineage>
</organism>
<dbReference type="AlphaFoldDB" id="A0A3N0Y908"/>
<evidence type="ECO:0000256" key="1">
    <source>
        <dbReference type="SAM" id="MobiDB-lite"/>
    </source>
</evidence>
<protein>
    <submittedName>
        <fullName evidence="2">Uncharacterized protein</fullName>
    </submittedName>
</protein>
<evidence type="ECO:0000313" key="3">
    <source>
        <dbReference type="Proteomes" id="UP000281406"/>
    </source>
</evidence>
<feature type="compositionally biased region" description="Basic and acidic residues" evidence="1">
    <location>
        <begin position="25"/>
        <end position="36"/>
    </location>
</feature>
<accession>A0A3N0Y908</accession>
<sequence length="93" mass="10099">MRESGNGMELENGGDDVALTHRRGTHGEIGSHRRQDIQSCHPGPPGDPAEQCDGHPSAKAVNDLQQQSKGWLDQQYQRTLDTGPEPQRASSSP</sequence>
<feature type="region of interest" description="Disordered" evidence="1">
    <location>
        <begin position="1"/>
        <end position="93"/>
    </location>
</feature>
<feature type="compositionally biased region" description="Polar residues" evidence="1">
    <location>
        <begin position="63"/>
        <end position="80"/>
    </location>
</feature>
<keyword evidence="3" id="KW-1185">Reference proteome</keyword>
<evidence type="ECO:0000313" key="2">
    <source>
        <dbReference type="EMBL" id="ROL42712.1"/>
    </source>
</evidence>
<gene>
    <name evidence="2" type="ORF">DPX16_14119</name>
</gene>